<dbReference type="FunFam" id="1.25.40.530:FF:000020">
    <property type="entry name" value="Predicted protein"/>
    <property type="match status" value="1"/>
</dbReference>
<dbReference type="Gene3D" id="1.10.555.10">
    <property type="entry name" value="Rho GTPase activation protein"/>
    <property type="match status" value="1"/>
</dbReference>
<dbReference type="FunFam" id="1.10.555.10:FF:000011">
    <property type="entry name" value="Rho GTPase-activating protein 39"/>
    <property type="match status" value="1"/>
</dbReference>
<protein>
    <submittedName>
        <fullName evidence="4">Rho GTPase-activating protein 39</fullName>
    </submittedName>
</protein>
<dbReference type="GO" id="GO:0005737">
    <property type="term" value="C:cytoplasm"/>
    <property type="evidence" value="ECO:0007669"/>
    <property type="project" value="TreeGrafter"/>
</dbReference>
<dbReference type="InterPro" id="IPR000857">
    <property type="entry name" value="MyTH4_dom"/>
</dbReference>
<dbReference type="Pfam" id="PF00620">
    <property type="entry name" value="RhoGAP"/>
    <property type="match status" value="1"/>
</dbReference>
<dbReference type="AlphaFoldDB" id="A0A915IEG4"/>
<reference evidence="4" key="1">
    <citation type="submission" date="2022-11" db="UniProtKB">
        <authorList>
            <consortium name="WormBaseParasite"/>
        </authorList>
    </citation>
    <scope>IDENTIFICATION</scope>
</reference>
<evidence type="ECO:0000259" key="2">
    <source>
        <dbReference type="PROSITE" id="PS51016"/>
    </source>
</evidence>
<dbReference type="Gene3D" id="1.25.40.530">
    <property type="entry name" value="MyTH4 domain"/>
    <property type="match status" value="1"/>
</dbReference>
<feature type="domain" description="MyTH4" evidence="2">
    <location>
        <begin position="238"/>
        <end position="398"/>
    </location>
</feature>
<accession>A0A915IEG4</accession>
<dbReference type="InterPro" id="IPR008936">
    <property type="entry name" value="Rho_GTPase_activation_prot"/>
</dbReference>
<evidence type="ECO:0000259" key="1">
    <source>
        <dbReference type="PROSITE" id="PS50238"/>
    </source>
</evidence>
<feature type="domain" description="Rho-GAP" evidence="1">
    <location>
        <begin position="409"/>
        <end position="596"/>
    </location>
</feature>
<sequence length="599" mass="67681">MNNGRTYYASCPNVSLFQPTSMQRISPSLLQRSPNPAIESQQLPIYDIPHVSNSNKSPAVAAPSSIAMYGHFHPQENGGVVYSTQGRRRSSESGPLAPFNMAASVLSVIQDNNQNGTITKRRSDNGGLLNVHDKVSAVVASRCGYPGDISPPAHRHHSAVSAHAFNSIDAQLPPNTATLSRMQKASNANRNAVCVAVQPYTTPTQCQCDGEFYAFENLNRHKKGLFRKRQSIQSMLSWSREQIKKPLFMTAEKDVRKEACDVFKRIQAFMGDRKVKKSGIGVDQLALDVCVRGWAKQAIRDEIFIQICKQITENPRSDSVRRGWELLAICLTFFPPSPQFTPYLENFVARHVDPMLDLPDVSLSLYAQNCAKRLERITKSGAKRGLRKPTVEEVEQARIQIFYPSMFGNTLDEVMTNQREKFPLHKLPWIQTTLSEMVLKLNGAQTEGIFRVPGDIDEVNNLKVRMDRWLEPPVNDPHVPASLLKLWYRELADPLVPNNFYQNCLDAAENSEQACLLIEQLPYINRLVLTYLIRFLQIFIRPENVAVTKMDANNLAMVMAPNCLRCQSEDPRIIFENNRKEMTFVKTLMEHCDTSILDT</sequence>
<organism evidence="3 4">
    <name type="scientific">Romanomermis culicivorax</name>
    <name type="common">Nematode worm</name>
    <dbReference type="NCBI Taxonomy" id="13658"/>
    <lineage>
        <taxon>Eukaryota</taxon>
        <taxon>Metazoa</taxon>
        <taxon>Ecdysozoa</taxon>
        <taxon>Nematoda</taxon>
        <taxon>Enoplea</taxon>
        <taxon>Dorylaimia</taxon>
        <taxon>Mermithida</taxon>
        <taxon>Mermithoidea</taxon>
        <taxon>Mermithidae</taxon>
        <taxon>Romanomermis</taxon>
    </lineage>
</organism>
<dbReference type="PANTHER" id="PTHR45876:SF8">
    <property type="entry name" value="FI04035P"/>
    <property type="match status" value="1"/>
</dbReference>
<dbReference type="Proteomes" id="UP000887565">
    <property type="component" value="Unplaced"/>
</dbReference>
<keyword evidence="3" id="KW-1185">Reference proteome</keyword>
<dbReference type="SUPFAM" id="SSF48350">
    <property type="entry name" value="GTPase activation domain, GAP"/>
    <property type="match status" value="1"/>
</dbReference>
<dbReference type="InterPro" id="IPR000198">
    <property type="entry name" value="RhoGAP_dom"/>
</dbReference>
<dbReference type="PROSITE" id="PS51016">
    <property type="entry name" value="MYTH4"/>
    <property type="match status" value="1"/>
</dbReference>
<dbReference type="SMART" id="SM00139">
    <property type="entry name" value="MyTH4"/>
    <property type="match status" value="1"/>
</dbReference>
<dbReference type="Pfam" id="PF00784">
    <property type="entry name" value="MyTH4"/>
    <property type="match status" value="1"/>
</dbReference>
<evidence type="ECO:0000313" key="4">
    <source>
        <dbReference type="WBParaSite" id="nRc.2.0.1.t12569-RA"/>
    </source>
</evidence>
<dbReference type="PROSITE" id="PS50238">
    <property type="entry name" value="RHOGAP"/>
    <property type="match status" value="1"/>
</dbReference>
<dbReference type="WBParaSite" id="nRc.2.0.1.t12569-RA">
    <property type="protein sequence ID" value="nRc.2.0.1.t12569-RA"/>
    <property type="gene ID" value="nRc.2.0.1.g12569"/>
</dbReference>
<dbReference type="GO" id="GO:0005096">
    <property type="term" value="F:GTPase activator activity"/>
    <property type="evidence" value="ECO:0007669"/>
    <property type="project" value="TreeGrafter"/>
</dbReference>
<dbReference type="GO" id="GO:0007165">
    <property type="term" value="P:signal transduction"/>
    <property type="evidence" value="ECO:0007669"/>
    <property type="project" value="InterPro"/>
</dbReference>
<dbReference type="GO" id="GO:0005856">
    <property type="term" value="C:cytoskeleton"/>
    <property type="evidence" value="ECO:0007669"/>
    <property type="project" value="InterPro"/>
</dbReference>
<name>A0A915IEG4_ROMCU</name>
<dbReference type="SMART" id="SM00324">
    <property type="entry name" value="RhoGAP"/>
    <property type="match status" value="1"/>
</dbReference>
<dbReference type="PANTHER" id="PTHR45876">
    <property type="entry name" value="FI04035P"/>
    <property type="match status" value="1"/>
</dbReference>
<dbReference type="OMA" id="QQSEGIF"/>
<dbReference type="InterPro" id="IPR038185">
    <property type="entry name" value="MyTH4_dom_sf"/>
</dbReference>
<proteinExistence type="predicted"/>
<evidence type="ECO:0000313" key="3">
    <source>
        <dbReference type="Proteomes" id="UP000887565"/>
    </source>
</evidence>